<evidence type="ECO:0000256" key="3">
    <source>
        <dbReference type="ARBA" id="ARBA00022989"/>
    </source>
</evidence>
<reference evidence="6 7" key="1">
    <citation type="submission" date="2016-10" db="EMBL/GenBank/DDBJ databases">
        <authorList>
            <person name="de Groot N.N."/>
        </authorList>
    </citation>
    <scope>NUCLEOTIDE SEQUENCE [LARGE SCALE GENOMIC DNA]</scope>
    <source>
        <strain evidence="6 7">DSM 44908</strain>
    </source>
</reference>
<dbReference type="Pfam" id="PF01040">
    <property type="entry name" value="UbiA"/>
    <property type="match status" value="1"/>
</dbReference>
<keyword evidence="3 5" id="KW-1133">Transmembrane helix</keyword>
<feature type="transmembrane region" description="Helical" evidence="5">
    <location>
        <begin position="134"/>
        <end position="152"/>
    </location>
</feature>
<evidence type="ECO:0000256" key="2">
    <source>
        <dbReference type="ARBA" id="ARBA00022692"/>
    </source>
</evidence>
<evidence type="ECO:0000256" key="5">
    <source>
        <dbReference type="SAM" id="Phobius"/>
    </source>
</evidence>
<keyword evidence="6" id="KW-0808">Transferase</keyword>
<evidence type="ECO:0000313" key="7">
    <source>
        <dbReference type="Proteomes" id="UP000182054"/>
    </source>
</evidence>
<dbReference type="Gene3D" id="1.10.357.140">
    <property type="entry name" value="UbiA prenyltransferase"/>
    <property type="match status" value="1"/>
</dbReference>
<evidence type="ECO:0000256" key="4">
    <source>
        <dbReference type="ARBA" id="ARBA00023136"/>
    </source>
</evidence>
<gene>
    <name evidence="6" type="ORF">SAMN05444374_10455</name>
</gene>
<protein>
    <submittedName>
        <fullName evidence="6">4-hydroxybenzoate polyprenyltransferase</fullName>
    </submittedName>
</protein>
<sequence length="267" mass="26625">MSEPSRAQSLLIASHPGPAVAVTSIAAALAARLGASPLQLVTLVVAVASGQLLTGWTNDLLDADRDHAVGRADKPLARGTVTRNAVRRAIALSLIVCAVASLLLGLLPGVLHLALGVGAAFAYNAGVKSTVLSWLPYTVAFGALPAVVSLAIDDALPPAWMIAVGAMLGFGAHLVNVAPDLADDRATGVVGFAHRLPPAAVAPTAALVLSVASIVGVWGARGFDAIGLAFLAAVGVCAIVALTGTGRRPFQAAIAIAALDVAVLVTG</sequence>
<feature type="transmembrane region" description="Helical" evidence="5">
    <location>
        <begin position="159"/>
        <end position="179"/>
    </location>
</feature>
<proteinExistence type="predicted"/>
<feature type="transmembrane region" description="Helical" evidence="5">
    <location>
        <begin position="199"/>
        <end position="218"/>
    </location>
</feature>
<keyword evidence="4 5" id="KW-0472">Membrane</keyword>
<dbReference type="Proteomes" id="UP000182054">
    <property type="component" value="Unassembled WGS sequence"/>
</dbReference>
<evidence type="ECO:0000256" key="1">
    <source>
        <dbReference type="ARBA" id="ARBA00004141"/>
    </source>
</evidence>
<comment type="subcellular location">
    <subcellularLocation>
        <location evidence="1">Membrane</location>
        <topology evidence="1">Multi-pass membrane protein</topology>
    </subcellularLocation>
</comment>
<dbReference type="InterPro" id="IPR044878">
    <property type="entry name" value="UbiA_sf"/>
</dbReference>
<keyword evidence="2 5" id="KW-0812">Transmembrane</keyword>
<dbReference type="GeneID" id="85485213"/>
<feature type="transmembrane region" description="Helical" evidence="5">
    <location>
        <begin position="225"/>
        <end position="244"/>
    </location>
</feature>
<dbReference type="InterPro" id="IPR000537">
    <property type="entry name" value="UbiA_prenyltransferase"/>
</dbReference>
<dbReference type="GO" id="GO:0016765">
    <property type="term" value="F:transferase activity, transferring alkyl or aryl (other than methyl) groups"/>
    <property type="evidence" value="ECO:0007669"/>
    <property type="project" value="InterPro"/>
</dbReference>
<accession>A0A1I0T443</accession>
<dbReference type="RefSeq" id="WP_074922026.1">
    <property type="nucleotide sequence ID" value="NZ_FOJN01000004.1"/>
</dbReference>
<evidence type="ECO:0000313" key="6">
    <source>
        <dbReference type="EMBL" id="SFA46522.1"/>
    </source>
</evidence>
<dbReference type="EMBL" id="FOJN01000004">
    <property type="protein sequence ID" value="SFA46522.1"/>
    <property type="molecule type" value="Genomic_DNA"/>
</dbReference>
<organism evidence="6 7">
    <name type="scientific">Rhodococcoides kroppenstedtii</name>
    <dbReference type="NCBI Taxonomy" id="293050"/>
    <lineage>
        <taxon>Bacteria</taxon>
        <taxon>Bacillati</taxon>
        <taxon>Actinomycetota</taxon>
        <taxon>Actinomycetes</taxon>
        <taxon>Mycobacteriales</taxon>
        <taxon>Nocardiaceae</taxon>
        <taxon>Rhodococcoides</taxon>
    </lineage>
</organism>
<dbReference type="AlphaFoldDB" id="A0A1I0T443"/>
<feature type="transmembrane region" description="Helical" evidence="5">
    <location>
        <begin position="89"/>
        <end position="122"/>
    </location>
</feature>
<name>A0A1I0T443_9NOCA</name>
<dbReference type="GO" id="GO:0016020">
    <property type="term" value="C:membrane"/>
    <property type="evidence" value="ECO:0007669"/>
    <property type="project" value="UniProtKB-SubCell"/>
</dbReference>
<dbReference type="OrthoDB" id="3212588at2"/>